<evidence type="ECO:0000313" key="1">
    <source>
        <dbReference type="EMBL" id="QHS83991.1"/>
    </source>
</evidence>
<accession>A0A6C0AXL3</accession>
<reference evidence="1" key="1">
    <citation type="journal article" date="2020" name="Nature">
        <title>Giant virus diversity and host interactions through global metagenomics.</title>
        <authorList>
            <person name="Schulz F."/>
            <person name="Roux S."/>
            <person name="Paez-Espino D."/>
            <person name="Jungbluth S."/>
            <person name="Walsh D.A."/>
            <person name="Denef V.J."/>
            <person name="McMahon K.D."/>
            <person name="Konstantinidis K.T."/>
            <person name="Eloe-Fadrosh E.A."/>
            <person name="Kyrpides N.C."/>
            <person name="Woyke T."/>
        </authorList>
    </citation>
    <scope>NUCLEOTIDE SEQUENCE</scope>
    <source>
        <strain evidence="1">GVMAG-S-ERX555965-48</strain>
    </source>
</reference>
<proteinExistence type="predicted"/>
<dbReference type="AlphaFoldDB" id="A0A6C0AXL3"/>
<protein>
    <submittedName>
        <fullName evidence="1">Uncharacterized protein</fullName>
    </submittedName>
</protein>
<sequence>MKVKQIINSKEGKYIISIILGLGLATMFREVCKDKTCTIFKAVGESEIKDKTYKVDNKCYKYSLKSTSCNKNKQIVSIA</sequence>
<organism evidence="1">
    <name type="scientific">viral metagenome</name>
    <dbReference type="NCBI Taxonomy" id="1070528"/>
    <lineage>
        <taxon>unclassified sequences</taxon>
        <taxon>metagenomes</taxon>
        <taxon>organismal metagenomes</taxon>
    </lineage>
</organism>
<dbReference type="EMBL" id="MN738771">
    <property type="protein sequence ID" value="QHS83991.1"/>
    <property type="molecule type" value="Genomic_DNA"/>
</dbReference>
<name>A0A6C0AXL3_9ZZZZ</name>